<protein>
    <submittedName>
        <fullName evidence="3">GON domain-containing protein</fullName>
    </submittedName>
</protein>
<accession>A0A1I8HM75</accession>
<name>A0A1I8HM75_9PLAT</name>
<evidence type="ECO:0000313" key="2">
    <source>
        <dbReference type="Proteomes" id="UP000095280"/>
    </source>
</evidence>
<reference evidence="3" key="1">
    <citation type="submission" date="2016-11" db="UniProtKB">
        <authorList>
            <consortium name="WormBaseParasite"/>
        </authorList>
    </citation>
    <scope>IDENTIFICATION</scope>
</reference>
<keyword evidence="2" id="KW-1185">Reference proteome</keyword>
<feature type="chain" id="PRO_5009320278" evidence="1">
    <location>
        <begin position="28"/>
        <end position="230"/>
    </location>
</feature>
<keyword evidence="1" id="KW-0732">Signal</keyword>
<dbReference type="WBParaSite" id="maker-uti_cns_0006947-snap-gene-0.2-mRNA-1">
    <property type="protein sequence ID" value="maker-uti_cns_0006947-snap-gene-0.2-mRNA-1"/>
    <property type="gene ID" value="maker-uti_cns_0006947-snap-gene-0.2"/>
</dbReference>
<sequence length="230" mass="25464">MHWYRVSSCMAVLMLLFLLPCLGPAAGSQLVSFVTVKKCPTADASPLRHRLAKSSEPLVKQLKLKLFYKFSRSGLKNEVNPRMSCLKAYDVTIDAAGAHFKGNTSSYLSTETPGFEKLLDYGKNYSFFLKFADAMEGVNTIYHRYQLCKDETSTPANTFGRSLGGIYNYAAWTVRFDGAGYLRASSSELLDTTDALRKLSIGVVFSAKKQMHFYFNGALSMIDALSGGFS</sequence>
<feature type="signal peptide" evidence="1">
    <location>
        <begin position="1"/>
        <end position="27"/>
    </location>
</feature>
<dbReference type="AlphaFoldDB" id="A0A1I8HM75"/>
<proteinExistence type="predicted"/>
<dbReference type="Proteomes" id="UP000095280">
    <property type="component" value="Unplaced"/>
</dbReference>
<evidence type="ECO:0000256" key="1">
    <source>
        <dbReference type="SAM" id="SignalP"/>
    </source>
</evidence>
<evidence type="ECO:0000313" key="3">
    <source>
        <dbReference type="WBParaSite" id="maker-uti_cns_0006947-snap-gene-0.2-mRNA-1"/>
    </source>
</evidence>
<organism evidence="2 3">
    <name type="scientific">Macrostomum lignano</name>
    <dbReference type="NCBI Taxonomy" id="282301"/>
    <lineage>
        <taxon>Eukaryota</taxon>
        <taxon>Metazoa</taxon>
        <taxon>Spiralia</taxon>
        <taxon>Lophotrochozoa</taxon>
        <taxon>Platyhelminthes</taxon>
        <taxon>Rhabditophora</taxon>
        <taxon>Macrostomorpha</taxon>
        <taxon>Macrostomida</taxon>
        <taxon>Macrostomidae</taxon>
        <taxon>Macrostomum</taxon>
    </lineage>
</organism>